<dbReference type="AlphaFoldDB" id="A0A4Z2HRQ8"/>
<dbReference type="Proteomes" id="UP000314294">
    <property type="component" value="Unassembled WGS sequence"/>
</dbReference>
<proteinExistence type="predicted"/>
<accession>A0A4Z2HRQ8</accession>
<name>A0A4Z2HRQ8_9TELE</name>
<reference evidence="1 2" key="1">
    <citation type="submission" date="2019-03" db="EMBL/GenBank/DDBJ databases">
        <title>First draft genome of Liparis tanakae, snailfish: a comprehensive survey of snailfish specific genes.</title>
        <authorList>
            <person name="Kim W."/>
            <person name="Song I."/>
            <person name="Jeong J.-H."/>
            <person name="Kim D."/>
            <person name="Kim S."/>
            <person name="Ryu S."/>
            <person name="Song J.Y."/>
            <person name="Lee S.K."/>
        </authorList>
    </citation>
    <scope>NUCLEOTIDE SEQUENCE [LARGE SCALE GENOMIC DNA]</scope>
    <source>
        <tissue evidence="1">Muscle</tissue>
    </source>
</reference>
<sequence length="61" mass="6488">MERTEPAHGGNEPLGKGLAVRLNSCADEASSIYLLQPEAAHDGTSLSEYGRSLLGEKLSLF</sequence>
<comment type="caution">
    <text evidence="1">The sequence shown here is derived from an EMBL/GenBank/DDBJ whole genome shotgun (WGS) entry which is preliminary data.</text>
</comment>
<keyword evidence="2" id="KW-1185">Reference proteome</keyword>
<organism evidence="1 2">
    <name type="scientific">Liparis tanakae</name>
    <name type="common">Tanaka's snailfish</name>
    <dbReference type="NCBI Taxonomy" id="230148"/>
    <lineage>
        <taxon>Eukaryota</taxon>
        <taxon>Metazoa</taxon>
        <taxon>Chordata</taxon>
        <taxon>Craniata</taxon>
        <taxon>Vertebrata</taxon>
        <taxon>Euteleostomi</taxon>
        <taxon>Actinopterygii</taxon>
        <taxon>Neopterygii</taxon>
        <taxon>Teleostei</taxon>
        <taxon>Neoteleostei</taxon>
        <taxon>Acanthomorphata</taxon>
        <taxon>Eupercaria</taxon>
        <taxon>Perciformes</taxon>
        <taxon>Cottioidei</taxon>
        <taxon>Cottales</taxon>
        <taxon>Liparidae</taxon>
        <taxon>Liparis</taxon>
    </lineage>
</organism>
<dbReference type="EMBL" id="SRLO01000191">
    <property type="protein sequence ID" value="TNN68387.1"/>
    <property type="molecule type" value="Genomic_DNA"/>
</dbReference>
<evidence type="ECO:0000313" key="2">
    <source>
        <dbReference type="Proteomes" id="UP000314294"/>
    </source>
</evidence>
<gene>
    <name evidence="1" type="ORF">EYF80_021440</name>
</gene>
<evidence type="ECO:0000313" key="1">
    <source>
        <dbReference type="EMBL" id="TNN68387.1"/>
    </source>
</evidence>
<protein>
    <submittedName>
        <fullName evidence="1">Uncharacterized protein</fullName>
    </submittedName>
</protein>